<keyword evidence="2" id="KW-0328">Glycosyltransferase</keyword>
<accession>A0A0G1MRM6</accession>
<dbReference type="SUPFAM" id="SSF53271">
    <property type="entry name" value="PRTase-like"/>
    <property type="match status" value="1"/>
</dbReference>
<evidence type="ECO:0000313" key="3">
    <source>
        <dbReference type="Proteomes" id="UP000033915"/>
    </source>
</evidence>
<evidence type="ECO:0000256" key="1">
    <source>
        <dbReference type="ARBA" id="ARBA00008007"/>
    </source>
</evidence>
<reference evidence="2 3" key="1">
    <citation type="journal article" date="2015" name="Nature">
        <title>rRNA introns, odd ribosomes, and small enigmatic genomes across a large radiation of phyla.</title>
        <authorList>
            <person name="Brown C.T."/>
            <person name="Hug L.A."/>
            <person name="Thomas B.C."/>
            <person name="Sharon I."/>
            <person name="Castelle C.J."/>
            <person name="Singh A."/>
            <person name="Wilkins M.J."/>
            <person name="Williams K.H."/>
            <person name="Banfield J.F."/>
        </authorList>
    </citation>
    <scope>NUCLEOTIDE SEQUENCE [LARGE SCALE GENOMIC DNA]</scope>
</reference>
<proteinExistence type="inferred from homology"/>
<dbReference type="InterPro" id="IPR029057">
    <property type="entry name" value="PRTase-like"/>
</dbReference>
<dbReference type="PANTHER" id="PTHR47505">
    <property type="entry name" value="DNA UTILIZATION PROTEIN YHGH"/>
    <property type="match status" value="1"/>
</dbReference>
<dbReference type="Proteomes" id="UP000033915">
    <property type="component" value="Unassembled WGS sequence"/>
</dbReference>
<dbReference type="Gene3D" id="3.40.50.2020">
    <property type="match status" value="1"/>
</dbReference>
<dbReference type="GO" id="GO:0016757">
    <property type="term" value="F:glycosyltransferase activity"/>
    <property type="evidence" value="ECO:0007669"/>
    <property type="project" value="UniProtKB-KW"/>
</dbReference>
<protein>
    <submittedName>
        <fullName evidence="2">Phosphoribosyltransferase</fullName>
    </submittedName>
</protein>
<dbReference type="CDD" id="cd06223">
    <property type="entry name" value="PRTases_typeI"/>
    <property type="match status" value="1"/>
</dbReference>
<name>A0A0G1MRM6_9BACT</name>
<sequence>MNLLSQIRDLFTDFLFPKSREVVELEALSIDALLSILPPAKNLKDKNTVALFDYEHPLVKKIVWEIKYSGNIKMAQKLGEILYDHIRQEILDLALFESASRRMGQLILIPMPISDKRRFERGWNQTELLAKEAVAHDREKMFKYLPKQLVKYRHTESQTKTASRSERLGNLMNSMKVLNPSSVAGACVIVLDDVTTTGATFTEARRALRAGGARKILCIAIAH</sequence>
<dbReference type="EMBL" id="LCJT01000018">
    <property type="protein sequence ID" value="KKT83447.1"/>
    <property type="molecule type" value="Genomic_DNA"/>
</dbReference>
<gene>
    <name evidence="2" type="ORF">UW81_C0018G0011</name>
</gene>
<dbReference type="AlphaFoldDB" id="A0A0G1MRM6"/>
<comment type="similarity">
    <text evidence="1">Belongs to the ComF/GntX family.</text>
</comment>
<organism evidence="2 3">
    <name type="scientific">Candidatus Giovannonibacteria bacterium GW2011_GWC2_44_9</name>
    <dbReference type="NCBI Taxonomy" id="1618658"/>
    <lineage>
        <taxon>Bacteria</taxon>
        <taxon>Candidatus Giovannoniibacteriota</taxon>
    </lineage>
</organism>
<evidence type="ECO:0000313" key="2">
    <source>
        <dbReference type="EMBL" id="KKT83447.1"/>
    </source>
</evidence>
<dbReference type="InterPro" id="IPR000836">
    <property type="entry name" value="PRTase_dom"/>
</dbReference>
<dbReference type="PANTHER" id="PTHR47505:SF1">
    <property type="entry name" value="DNA UTILIZATION PROTEIN YHGH"/>
    <property type="match status" value="1"/>
</dbReference>
<keyword evidence="2" id="KW-0808">Transferase</keyword>
<comment type="caution">
    <text evidence="2">The sequence shown here is derived from an EMBL/GenBank/DDBJ whole genome shotgun (WGS) entry which is preliminary data.</text>
</comment>
<dbReference type="InterPro" id="IPR051910">
    <property type="entry name" value="ComF/GntX_DNA_util-trans"/>
</dbReference>